<protein>
    <submittedName>
        <fullName evidence="1">Uncharacterized protein</fullName>
    </submittedName>
</protein>
<reference evidence="1 2" key="1">
    <citation type="submission" date="2023-03" db="EMBL/GenBank/DDBJ databases">
        <title>Description of Hydrogenimonas sp. ISO32.</title>
        <authorList>
            <person name="Mino S."/>
            <person name="Fukazawa S."/>
            <person name="Sawabe T."/>
        </authorList>
    </citation>
    <scope>NUCLEOTIDE SEQUENCE [LARGE SCALE GENOMIC DNA]</scope>
    <source>
        <strain evidence="1 2">ISO32</strain>
        <plasmid evidence="1 2">pISO32_1</plasmid>
    </source>
</reference>
<keyword evidence="2" id="KW-1185">Reference proteome</keyword>
<dbReference type="EMBL" id="AP027371">
    <property type="protein sequence ID" value="BDY13979.1"/>
    <property type="molecule type" value="Genomic_DNA"/>
</dbReference>
<keyword evidence="1" id="KW-0614">Plasmid</keyword>
<evidence type="ECO:0000313" key="2">
    <source>
        <dbReference type="Proteomes" id="UP001321445"/>
    </source>
</evidence>
<evidence type="ECO:0000313" key="1">
    <source>
        <dbReference type="EMBL" id="BDY13979.1"/>
    </source>
</evidence>
<gene>
    <name evidence="1" type="ORF">HCR_22920</name>
</gene>
<dbReference type="Proteomes" id="UP001321445">
    <property type="component" value="Plasmid pISO32_1"/>
</dbReference>
<sequence length="79" mass="8835">MGKDDKLDTDLWSRTSPPTKIEKGSSVGVFNLEAGGQSMLSDHIGIFLYYVYDAALRVRHGRNQCGGLDLGWKLFRFVV</sequence>
<accession>A0ABN6WZT4</accession>
<proteinExistence type="predicted"/>
<name>A0ABN6WZT4_9BACT</name>
<geneLocation type="plasmid" evidence="1 2">
    <name>pISO32_1</name>
</geneLocation>
<organism evidence="1 2">
    <name type="scientific">Hydrogenimonas cancrithermarum</name>
    <dbReference type="NCBI Taxonomy" id="2993563"/>
    <lineage>
        <taxon>Bacteria</taxon>
        <taxon>Pseudomonadati</taxon>
        <taxon>Campylobacterota</taxon>
        <taxon>Epsilonproteobacteria</taxon>
        <taxon>Campylobacterales</taxon>
        <taxon>Hydrogenimonadaceae</taxon>
        <taxon>Hydrogenimonas</taxon>
    </lineage>
</organism>